<evidence type="ECO:0000313" key="2">
    <source>
        <dbReference type="Proteomes" id="UP000276133"/>
    </source>
</evidence>
<evidence type="ECO:0000313" key="1">
    <source>
        <dbReference type="EMBL" id="RMZ93601.1"/>
    </source>
</evidence>
<accession>A0A3M7P3B2</accession>
<name>A0A3M7P3B2_BRAPC</name>
<sequence>MCFMVSLLNFVLFYNKKIVFGVKTQIKFQVKFNAFSKSSSKIMKCPFFIIFTKRNRLLAGSGKTVKKGFFWDRALDGPIKYIKKKDESKFWALLMTQKW</sequence>
<reference evidence="1 2" key="1">
    <citation type="journal article" date="2018" name="Sci. Rep.">
        <title>Genomic signatures of local adaptation to the degree of environmental predictability in rotifers.</title>
        <authorList>
            <person name="Franch-Gras L."/>
            <person name="Hahn C."/>
            <person name="Garcia-Roger E.M."/>
            <person name="Carmona M.J."/>
            <person name="Serra M."/>
            <person name="Gomez A."/>
        </authorList>
    </citation>
    <scope>NUCLEOTIDE SEQUENCE [LARGE SCALE GENOMIC DNA]</scope>
    <source>
        <strain evidence="1">HYR1</strain>
    </source>
</reference>
<keyword evidence="2" id="KW-1185">Reference proteome</keyword>
<dbReference type="Proteomes" id="UP000276133">
    <property type="component" value="Unassembled WGS sequence"/>
</dbReference>
<comment type="caution">
    <text evidence="1">The sequence shown here is derived from an EMBL/GenBank/DDBJ whole genome shotgun (WGS) entry which is preliminary data.</text>
</comment>
<protein>
    <submittedName>
        <fullName evidence="1">Uncharacterized protein</fullName>
    </submittedName>
</protein>
<dbReference type="EMBL" id="REGN01013686">
    <property type="protein sequence ID" value="RMZ93601.1"/>
    <property type="molecule type" value="Genomic_DNA"/>
</dbReference>
<gene>
    <name evidence="1" type="ORF">BpHYR1_000822</name>
</gene>
<organism evidence="1 2">
    <name type="scientific">Brachionus plicatilis</name>
    <name type="common">Marine rotifer</name>
    <name type="synonym">Brachionus muelleri</name>
    <dbReference type="NCBI Taxonomy" id="10195"/>
    <lineage>
        <taxon>Eukaryota</taxon>
        <taxon>Metazoa</taxon>
        <taxon>Spiralia</taxon>
        <taxon>Gnathifera</taxon>
        <taxon>Rotifera</taxon>
        <taxon>Eurotatoria</taxon>
        <taxon>Monogononta</taxon>
        <taxon>Pseudotrocha</taxon>
        <taxon>Ploima</taxon>
        <taxon>Brachionidae</taxon>
        <taxon>Brachionus</taxon>
    </lineage>
</organism>
<dbReference type="AlphaFoldDB" id="A0A3M7P3B2"/>
<proteinExistence type="predicted"/>